<protein>
    <submittedName>
        <fullName evidence="2">Uncharacterized protein LOC142162751</fullName>
    </submittedName>
</protein>
<name>A0AC58RS45_TOBAC</name>
<evidence type="ECO:0000313" key="1">
    <source>
        <dbReference type="Proteomes" id="UP000790787"/>
    </source>
</evidence>
<reference evidence="2" key="2">
    <citation type="submission" date="2025-08" db="UniProtKB">
        <authorList>
            <consortium name="RefSeq"/>
        </authorList>
    </citation>
    <scope>IDENTIFICATION</scope>
    <source>
        <tissue evidence="2">Leaf</tissue>
    </source>
</reference>
<reference evidence="1" key="1">
    <citation type="journal article" date="2014" name="Nat. Commun.">
        <title>The tobacco genome sequence and its comparison with those of tomato and potato.</title>
        <authorList>
            <person name="Sierro N."/>
            <person name="Battey J.N."/>
            <person name="Ouadi S."/>
            <person name="Bakaher N."/>
            <person name="Bovet L."/>
            <person name="Willig A."/>
            <person name="Goepfert S."/>
            <person name="Peitsch M.C."/>
            <person name="Ivanov N.V."/>
        </authorList>
    </citation>
    <scope>NUCLEOTIDE SEQUENCE [LARGE SCALE GENOMIC DNA]</scope>
</reference>
<accession>A0AC58RS45</accession>
<organism evidence="1 2">
    <name type="scientific">Nicotiana tabacum</name>
    <name type="common">Common tobacco</name>
    <dbReference type="NCBI Taxonomy" id="4097"/>
    <lineage>
        <taxon>Eukaryota</taxon>
        <taxon>Viridiplantae</taxon>
        <taxon>Streptophyta</taxon>
        <taxon>Embryophyta</taxon>
        <taxon>Tracheophyta</taxon>
        <taxon>Spermatophyta</taxon>
        <taxon>Magnoliopsida</taxon>
        <taxon>eudicotyledons</taxon>
        <taxon>Gunneridae</taxon>
        <taxon>Pentapetalae</taxon>
        <taxon>asterids</taxon>
        <taxon>lamiids</taxon>
        <taxon>Solanales</taxon>
        <taxon>Solanaceae</taxon>
        <taxon>Nicotianoideae</taxon>
        <taxon>Nicotianeae</taxon>
        <taxon>Nicotiana</taxon>
    </lineage>
</organism>
<evidence type="ECO:0000313" key="2">
    <source>
        <dbReference type="RefSeq" id="XP_075075560.1"/>
    </source>
</evidence>
<sequence length="189" mass="21713">MKAELESDFDLNMSKSKLKRAKGLALKKLESSFVDDSNKLEAYGQKVRQSNPRSDFVINLSKNALEEGKRKFLRMYICFNALKNGWKSDLRPLIGLDGTFRKGRFKGQLVVAIGQDCMNQFYPLAWVVVDKETARSWGWFLECLKLSLELNDGQGVTFISDMQKGLIDVVHNILPKAHHRYCVRHIEEN</sequence>
<dbReference type="Proteomes" id="UP000790787">
    <property type="component" value="Chromosome 1"/>
</dbReference>
<proteinExistence type="predicted"/>
<keyword evidence="1" id="KW-1185">Reference proteome</keyword>
<dbReference type="RefSeq" id="XP_075075560.1">
    <property type="nucleotide sequence ID" value="XM_075219459.1"/>
</dbReference>
<gene>
    <name evidence="2" type="primary">LOC142162751</name>
</gene>